<comment type="caution">
    <text evidence="2">The sequence shown here is derived from an EMBL/GenBank/DDBJ whole genome shotgun (WGS) entry which is preliminary data.</text>
</comment>
<evidence type="ECO:0000313" key="2">
    <source>
        <dbReference type="EMBL" id="TDR22454.1"/>
    </source>
</evidence>
<feature type="compositionally biased region" description="Polar residues" evidence="1">
    <location>
        <begin position="749"/>
        <end position="766"/>
    </location>
</feature>
<sequence>MKTEKPVNNITHISPELKEKISQGRILPKVHKLFLKGLKPAIRDYYDNLDDSLFDMAEKAENNETQSDYFTAMREVRKKKELMVRKFSENIQDTFKKFKKADFNYFSESSSQVDSSANNMSLVDEHELDQNLAITNMIDKANTYLHQNLFAFKKRFSLLAGGSELNNDQVPVSPSVIVKSFSNTFVHVNISNKVELIMLKLFERNLIPNLGKPYQEINEYLIEEGIYPNLKFQVPKRANQSASPTHSQATQGGLDHGMENNEAYATNNQPQISDDNFRIISAAFNNRQASMINQVSNLPVYESAIINNALSALQHEELQNLNSRQISMSPIEIKDELLNRLKQTEGGTKKQVNKQDEDTIDLVGMLFQFLVEDRNLPHRLQALLAKLQIPYLHIALDDRKLFSNKENNARKLLDIIAQASVGWTEETDVKGNFINKVEEIIQNILETDYQEINFPELIEDFQAFLKKHEKRANILEKRTSEKALGQERILKAKEKTAAILQAKMKNHSLPKSVSDLLLTPWANVLILAHLRHQDEPELVENYAKFVDKLIFVSIQNKKKQATNAQISHVIDHLSKGLRLVAFDEHSIKEKSKELYQLLLTINGIETEDTEVEHEFILPQEAFKVSEDNSENKPEIVHFIADKKFNNLNTTIEHHEDEYYQKAKNLVTGDWVEFIAENDEDIIRAKLSWVSPISQKLLFVNARGVKVTDKSLDELAHDLREKSAMILQQIPIFDRALDAIAKQMTDKNNEQQTSETESINSTQVEEN</sequence>
<evidence type="ECO:0000313" key="3">
    <source>
        <dbReference type="Proteomes" id="UP000295724"/>
    </source>
</evidence>
<dbReference type="Proteomes" id="UP000295724">
    <property type="component" value="Unassembled WGS sequence"/>
</dbReference>
<feature type="region of interest" description="Disordered" evidence="1">
    <location>
        <begin position="238"/>
        <end position="261"/>
    </location>
</feature>
<accession>A0A4R6XW42</accession>
<protein>
    <submittedName>
        <fullName evidence="2">Uncharacterized protein DUF1631</fullName>
    </submittedName>
</protein>
<organism evidence="2 3">
    <name type="scientific">Marinicella litoralis</name>
    <dbReference type="NCBI Taxonomy" id="644220"/>
    <lineage>
        <taxon>Bacteria</taxon>
        <taxon>Pseudomonadati</taxon>
        <taxon>Pseudomonadota</taxon>
        <taxon>Gammaproteobacteria</taxon>
        <taxon>Lysobacterales</taxon>
        <taxon>Marinicellaceae</taxon>
        <taxon>Marinicella</taxon>
    </lineage>
</organism>
<dbReference type="EMBL" id="SNZB01000002">
    <property type="protein sequence ID" value="TDR22454.1"/>
    <property type="molecule type" value="Genomic_DNA"/>
</dbReference>
<name>A0A4R6XW42_9GAMM</name>
<dbReference type="RefSeq" id="WP_099019094.1">
    <property type="nucleotide sequence ID" value="NZ_NIHB01000002.1"/>
</dbReference>
<feature type="region of interest" description="Disordered" evidence="1">
    <location>
        <begin position="744"/>
        <end position="766"/>
    </location>
</feature>
<keyword evidence="3" id="KW-1185">Reference proteome</keyword>
<gene>
    <name evidence="2" type="ORF">C8D91_0944</name>
</gene>
<evidence type="ECO:0000256" key="1">
    <source>
        <dbReference type="SAM" id="MobiDB-lite"/>
    </source>
</evidence>
<proteinExistence type="predicted"/>
<feature type="compositionally biased region" description="Polar residues" evidence="1">
    <location>
        <begin position="238"/>
        <end position="251"/>
    </location>
</feature>
<reference evidence="2 3" key="1">
    <citation type="submission" date="2019-03" db="EMBL/GenBank/DDBJ databases">
        <title>Genomic Encyclopedia of Type Strains, Phase IV (KMG-IV): sequencing the most valuable type-strain genomes for metagenomic binning, comparative biology and taxonomic classification.</title>
        <authorList>
            <person name="Goeker M."/>
        </authorList>
    </citation>
    <scope>NUCLEOTIDE SEQUENCE [LARGE SCALE GENOMIC DNA]</scope>
    <source>
        <strain evidence="2 3">DSM 25488</strain>
    </source>
</reference>
<dbReference type="AlphaFoldDB" id="A0A4R6XW42"/>
<dbReference type="OrthoDB" id="6188167at2"/>
<dbReference type="InterPro" id="IPR012434">
    <property type="entry name" value="DUF1631"/>
</dbReference>
<dbReference type="Pfam" id="PF07793">
    <property type="entry name" value="DUF1631"/>
    <property type="match status" value="1"/>
</dbReference>